<sequence length="884" mass="99186">MADKGARNNSSGDQPVPMKLSTWEVVKSTPNCIPRLCSVTFTRLMVVKPLENELSSLLIAVKMQNSKRILRSNEIIVPANGLLDTGLELSFSLQYPHFLKRDGNRMQVMLQRRKKYKNRTFLGFKTLAACQINMSQVLQCATDRELPLYSDVKEQTKPVASLLLHGLSSQPVDQEINGHRKNTSSDVDRSPDVDDNSDEEDGFNDYSSNEDLSDSEPTMTEHEAVARGRQRKLSRSKARPAISQRNFKQKFRALLKRFKISEDKMHSLLHVMSPQVLTTLDSEADHDQMPNPQELDDLFDELEDSDSGPELDTMSVMSTPKPKLRSVVCGGCHHLHHRQSQPDPNSLSWPQSEFWSKPQQQRWSSHSETSQQAGGSPQFKPQPQSQPQSPSRPWYHSPIHLVRHKNKDLVRGHARSTSYREKPRASPGETGLSPQRKTRRNSLDEDKGLPRKALLEQLGQVFDLAEEQLPESLFLVSSSEWQGQMLAQKVQDRQLRVISTCSDADVKAAVCFLVNKIQKFCNSNARKLVPIKLGVVGGDAYINSVLRPYVEHFSNKSPDWQNYAKFLVIPFGPSSVGKYIASIDSTYGSLFLDQQWKDTFEKPDSPKLDSQDIINRISKYVNGASSVHQMPIAEALIMCKGRRKMCEKLLILTLKTFAQPVDDEAFPATGLSSSPPASTPVFERTKEVSHTPPNSPNMGIVAAAASAVSPPSSIPVTGTPSIPSPAAEFMDLQVDYWVVSPPKSDTFDKDRDKERDKKDKEKDKKESNKCSLKTAFRALYANRLPHSGGVQQTPTFSLMVVTKEKKQKSKLMRIGKKAKELESKSQAIEGVNRMVCTSKSQNVKLKVLVDGVEWTGVKFFQLSSQWQTHVKNFPVVVFGSLDCL</sequence>
<gene>
    <name evidence="6" type="ORF">EGW08_006858</name>
</gene>
<evidence type="ECO:0000313" key="6">
    <source>
        <dbReference type="EMBL" id="RUS85373.1"/>
    </source>
</evidence>
<evidence type="ECO:0000256" key="3">
    <source>
        <dbReference type="SAM" id="MobiDB-lite"/>
    </source>
</evidence>
<dbReference type="PANTHER" id="PTHR13280:SF17">
    <property type="entry name" value="KRUEPPEL TARGET AT 95D, ISOFORM A"/>
    <property type="match status" value="1"/>
</dbReference>
<feature type="region of interest" description="Disordered" evidence="3">
    <location>
        <begin position="335"/>
        <end position="448"/>
    </location>
</feature>
<organism evidence="6 7">
    <name type="scientific">Elysia chlorotica</name>
    <name type="common">Eastern emerald elysia</name>
    <name type="synonym">Sea slug</name>
    <dbReference type="NCBI Taxonomy" id="188477"/>
    <lineage>
        <taxon>Eukaryota</taxon>
        <taxon>Metazoa</taxon>
        <taxon>Spiralia</taxon>
        <taxon>Lophotrochozoa</taxon>
        <taxon>Mollusca</taxon>
        <taxon>Gastropoda</taxon>
        <taxon>Heterobranchia</taxon>
        <taxon>Euthyneura</taxon>
        <taxon>Panpulmonata</taxon>
        <taxon>Sacoglossa</taxon>
        <taxon>Placobranchoidea</taxon>
        <taxon>Plakobranchidae</taxon>
        <taxon>Elysia</taxon>
    </lineage>
</organism>
<dbReference type="OrthoDB" id="28829at2759"/>
<dbReference type="AlphaFoldDB" id="A0A433TUX8"/>
<dbReference type="InterPro" id="IPR019381">
    <property type="entry name" value="PACS1/2_C"/>
</dbReference>
<reference evidence="6 7" key="1">
    <citation type="submission" date="2019-01" db="EMBL/GenBank/DDBJ databases">
        <title>A draft genome assembly of the solar-powered sea slug Elysia chlorotica.</title>
        <authorList>
            <person name="Cai H."/>
            <person name="Li Q."/>
            <person name="Fang X."/>
            <person name="Li J."/>
            <person name="Curtis N.E."/>
            <person name="Altenburger A."/>
            <person name="Shibata T."/>
            <person name="Feng M."/>
            <person name="Maeda T."/>
            <person name="Schwartz J.A."/>
            <person name="Shigenobu S."/>
            <person name="Lundholm N."/>
            <person name="Nishiyama T."/>
            <person name="Yang H."/>
            <person name="Hasebe M."/>
            <person name="Li S."/>
            <person name="Pierce S.K."/>
            <person name="Wang J."/>
        </authorList>
    </citation>
    <scope>NUCLEOTIDE SEQUENCE [LARGE SCALE GENOMIC DNA]</scope>
    <source>
        <strain evidence="6">EC2010</strain>
        <tissue evidence="6">Whole organism of an adult</tissue>
    </source>
</reference>
<feature type="compositionally biased region" description="Basic residues" evidence="3">
    <location>
        <begin position="228"/>
        <end position="238"/>
    </location>
</feature>
<evidence type="ECO:0000259" key="5">
    <source>
        <dbReference type="Pfam" id="PF25332"/>
    </source>
</evidence>
<dbReference type="Pfam" id="PF25332">
    <property type="entry name" value="C2_PACS_N"/>
    <property type="match status" value="1"/>
</dbReference>
<dbReference type="EMBL" id="RQTK01000172">
    <property type="protein sequence ID" value="RUS85373.1"/>
    <property type="molecule type" value="Genomic_DNA"/>
</dbReference>
<feature type="compositionally biased region" description="Acidic residues" evidence="3">
    <location>
        <begin position="193"/>
        <end position="203"/>
    </location>
</feature>
<evidence type="ECO:0000259" key="4">
    <source>
        <dbReference type="Pfam" id="PF10254"/>
    </source>
</evidence>
<evidence type="ECO:0000313" key="7">
    <source>
        <dbReference type="Proteomes" id="UP000271974"/>
    </source>
</evidence>
<comment type="similarity">
    <text evidence="1">Belongs to the PACS family.</text>
</comment>
<keyword evidence="2" id="KW-0597">Phosphoprotein</keyword>
<comment type="caution">
    <text evidence="6">The sequence shown here is derived from an EMBL/GenBank/DDBJ whole genome shotgun (WGS) entry which is preliminary data.</text>
</comment>
<dbReference type="Pfam" id="PF10254">
    <property type="entry name" value="Pacs-1"/>
    <property type="match status" value="1"/>
</dbReference>
<feature type="domain" description="Phosphofurin acidic cluster sorting protein 1/2 N-terminal C2" evidence="5">
    <location>
        <begin position="16"/>
        <end position="162"/>
    </location>
</feature>
<name>A0A433TUX8_ELYCH</name>
<evidence type="ECO:0000256" key="1">
    <source>
        <dbReference type="ARBA" id="ARBA00008590"/>
    </source>
</evidence>
<feature type="region of interest" description="Disordered" evidence="3">
    <location>
        <begin position="667"/>
        <end position="697"/>
    </location>
</feature>
<feature type="compositionally biased region" description="Acidic residues" evidence="3">
    <location>
        <begin position="299"/>
        <end position="309"/>
    </location>
</feature>
<evidence type="ECO:0000256" key="2">
    <source>
        <dbReference type="ARBA" id="ARBA00022553"/>
    </source>
</evidence>
<keyword evidence="7" id="KW-1185">Reference proteome</keyword>
<feature type="compositionally biased region" description="Low complexity" evidence="3">
    <location>
        <begin position="376"/>
        <end position="391"/>
    </location>
</feature>
<dbReference type="InterPro" id="IPR057541">
    <property type="entry name" value="PACS1/2_N"/>
</dbReference>
<dbReference type="GO" id="GO:0072659">
    <property type="term" value="P:protein localization to plasma membrane"/>
    <property type="evidence" value="ECO:0007669"/>
    <property type="project" value="TreeGrafter"/>
</dbReference>
<feature type="compositionally biased region" description="Polar residues" evidence="3">
    <location>
        <begin position="205"/>
        <end position="218"/>
    </location>
</feature>
<dbReference type="PANTHER" id="PTHR13280">
    <property type="entry name" value="PHOSPHOFURIN ACIDIC CLUSTER SORTING PROTEIN"/>
    <property type="match status" value="1"/>
</dbReference>
<feature type="compositionally biased region" description="Basic and acidic residues" evidence="3">
    <location>
        <begin position="745"/>
        <end position="768"/>
    </location>
</feature>
<feature type="region of interest" description="Disordered" evidence="3">
    <location>
        <begin position="170"/>
        <end position="245"/>
    </location>
</feature>
<protein>
    <recommendedName>
        <fullName evidence="8">Phosphofurin acidic cluster sorting protein 2</fullName>
    </recommendedName>
</protein>
<proteinExistence type="inferred from homology"/>
<feature type="domain" description="Phosphofurin acidic cluster sorting protein 1/2 C-terminal" evidence="4">
    <location>
        <begin position="454"/>
        <end position="879"/>
    </location>
</feature>
<feature type="region of interest" description="Disordered" evidence="3">
    <location>
        <begin position="299"/>
        <end position="319"/>
    </location>
</feature>
<dbReference type="Proteomes" id="UP000271974">
    <property type="component" value="Unassembled WGS sequence"/>
</dbReference>
<feature type="compositionally biased region" description="Polar residues" evidence="3">
    <location>
        <begin position="341"/>
        <end position="375"/>
    </location>
</feature>
<accession>A0A433TUX8</accession>
<feature type="region of interest" description="Disordered" evidence="3">
    <location>
        <begin position="743"/>
        <end position="768"/>
    </location>
</feature>
<evidence type="ECO:0008006" key="8">
    <source>
        <dbReference type="Google" id="ProtNLM"/>
    </source>
</evidence>
<dbReference type="STRING" id="188477.A0A433TUX8"/>